<dbReference type="InParanoid" id="A0A395JLT9"/>
<dbReference type="Gene3D" id="3.40.50.2300">
    <property type="match status" value="1"/>
</dbReference>
<evidence type="ECO:0000256" key="2">
    <source>
        <dbReference type="ARBA" id="ARBA00023012"/>
    </source>
</evidence>
<dbReference type="Pfam" id="PF00072">
    <property type="entry name" value="Response_reg"/>
    <property type="match status" value="1"/>
</dbReference>
<dbReference type="OrthoDB" id="9802426at2"/>
<dbReference type="Gene3D" id="1.10.10.10">
    <property type="entry name" value="Winged helix-like DNA-binding domain superfamily/Winged helix DNA-binding domain"/>
    <property type="match status" value="1"/>
</dbReference>
<dbReference type="GO" id="GO:0006355">
    <property type="term" value="P:regulation of DNA-templated transcription"/>
    <property type="evidence" value="ECO:0007669"/>
    <property type="project" value="InterPro"/>
</dbReference>
<comment type="caution">
    <text evidence="10">The sequence shown here is derived from an EMBL/GenBank/DDBJ whole genome shotgun (WGS) entry which is preliminary data.</text>
</comment>
<evidence type="ECO:0000313" key="10">
    <source>
        <dbReference type="EMBL" id="RBP48750.1"/>
    </source>
</evidence>
<evidence type="ECO:0000256" key="4">
    <source>
        <dbReference type="ARBA" id="ARBA00023125"/>
    </source>
</evidence>
<evidence type="ECO:0000313" key="11">
    <source>
        <dbReference type="Proteomes" id="UP000253083"/>
    </source>
</evidence>
<evidence type="ECO:0000259" key="9">
    <source>
        <dbReference type="PROSITE" id="PS51755"/>
    </source>
</evidence>
<evidence type="ECO:0000256" key="1">
    <source>
        <dbReference type="ARBA" id="ARBA00022553"/>
    </source>
</evidence>
<evidence type="ECO:0000256" key="3">
    <source>
        <dbReference type="ARBA" id="ARBA00023015"/>
    </source>
</evidence>
<keyword evidence="11" id="KW-1185">Reference proteome</keyword>
<dbReference type="SUPFAM" id="SSF46894">
    <property type="entry name" value="C-terminal effector domain of the bipartite response regulators"/>
    <property type="match status" value="1"/>
</dbReference>
<dbReference type="InterPro" id="IPR001867">
    <property type="entry name" value="OmpR/PhoB-type_DNA-bd"/>
</dbReference>
<dbReference type="PROSITE" id="PS50110">
    <property type="entry name" value="RESPONSE_REGULATORY"/>
    <property type="match status" value="1"/>
</dbReference>
<keyword evidence="4 7" id="KW-0238">DNA-binding</keyword>
<evidence type="ECO:0000259" key="8">
    <source>
        <dbReference type="PROSITE" id="PS50110"/>
    </source>
</evidence>
<proteinExistence type="predicted"/>
<dbReference type="RefSeq" id="WP_113955350.1">
    <property type="nucleotide sequence ID" value="NZ_QNRT01000005.1"/>
</dbReference>
<dbReference type="InterPro" id="IPR036388">
    <property type="entry name" value="WH-like_DNA-bd_sf"/>
</dbReference>
<keyword evidence="1 6" id="KW-0597">Phosphoprotein</keyword>
<feature type="domain" description="Response regulatory" evidence="8">
    <location>
        <begin position="5"/>
        <end position="118"/>
    </location>
</feature>
<dbReference type="Pfam" id="PF00486">
    <property type="entry name" value="Trans_reg_C"/>
    <property type="match status" value="1"/>
</dbReference>
<evidence type="ECO:0000256" key="5">
    <source>
        <dbReference type="ARBA" id="ARBA00023163"/>
    </source>
</evidence>
<dbReference type="Proteomes" id="UP000253083">
    <property type="component" value="Unassembled WGS sequence"/>
</dbReference>
<dbReference type="PROSITE" id="PS51755">
    <property type="entry name" value="OMPR_PHOB"/>
    <property type="match status" value="1"/>
</dbReference>
<dbReference type="GO" id="GO:0000976">
    <property type="term" value="F:transcription cis-regulatory region binding"/>
    <property type="evidence" value="ECO:0007669"/>
    <property type="project" value="TreeGrafter"/>
</dbReference>
<dbReference type="InterPro" id="IPR016032">
    <property type="entry name" value="Sig_transdc_resp-reg_C-effctor"/>
</dbReference>
<keyword evidence="2" id="KW-0902">Two-component regulatory system</keyword>
<evidence type="ECO:0000256" key="6">
    <source>
        <dbReference type="PROSITE-ProRule" id="PRU00169"/>
    </source>
</evidence>
<keyword evidence="5" id="KW-0804">Transcription</keyword>
<evidence type="ECO:0000256" key="7">
    <source>
        <dbReference type="PROSITE-ProRule" id="PRU01091"/>
    </source>
</evidence>
<dbReference type="AlphaFoldDB" id="A0A395JLT9"/>
<dbReference type="PANTHER" id="PTHR48111">
    <property type="entry name" value="REGULATOR OF RPOS"/>
    <property type="match status" value="1"/>
</dbReference>
<dbReference type="SUPFAM" id="SSF52172">
    <property type="entry name" value="CheY-like"/>
    <property type="match status" value="1"/>
</dbReference>
<dbReference type="SMART" id="SM00862">
    <property type="entry name" value="Trans_reg_C"/>
    <property type="match status" value="1"/>
</dbReference>
<dbReference type="CDD" id="cd00383">
    <property type="entry name" value="trans_reg_C"/>
    <property type="match status" value="1"/>
</dbReference>
<dbReference type="CDD" id="cd00156">
    <property type="entry name" value="REC"/>
    <property type="match status" value="1"/>
</dbReference>
<dbReference type="SMART" id="SM00448">
    <property type="entry name" value="REC"/>
    <property type="match status" value="1"/>
</dbReference>
<feature type="modified residue" description="4-aspartylphosphate" evidence="6">
    <location>
        <position position="54"/>
    </location>
</feature>
<keyword evidence="3" id="KW-0805">Transcription regulation</keyword>
<feature type="DNA-binding region" description="OmpR/PhoB-type" evidence="7">
    <location>
        <begin position="130"/>
        <end position="231"/>
    </location>
</feature>
<dbReference type="InterPro" id="IPR001789">
    <property type="entry name" value="Sig_transdc_resp-reg_receiver"/>
</dbReference>
<dbReference type="InterPro" id="IPR011006">
    <property type="entry name" value="CheY-like_superfamily"/>
</dbReference>
<feature type="domain" description="OmpR/PhoB-type" evidence="9">
    <location>
        <begin position="130"/>
        <end position="231"/>
    </location>
</feature>
<dbReference type="EMBL" id="QNRT01000005">
    <property type="protein sequence ID" value="RBP48750.1"/>
    <property type="molecule type" value="Genomic_DNA"/>
</dbReference>
<reference evidence="10 11" key="1">
    <citation type="submission" date="2018-06" db="EMBL/GenBank/DDBJ databases">
        <title>Genomic Encyclopedia of Type Strains, Phase IV (KMG-IV): sequencing the most valuable type-strain genomes for metagenomic binning, comparative biology and taxonomic classification.</title>
        <authorList>
            <person name="Goeker M."/>
        </authorList>
    </citation>
    <scope>NUCLEOTIDE SEQUENCE [LARGE SCALE GENOMIC DNA]</scope>
    <source>
        <strain evidence="10 11">DSM 24032</strain>
    </source>
</reference>
<protein>
    <submittedName>
        <fullName evidence="10">Two-component system torCAD operon response regulator TorR</fullName>
    </submittedName>
</protein>
<name>A0A395JLT9_9GAMM</name>
<accession>A0A395JLT9</accession>
<dbReference type="GO" id="GO:0000156">
    <property type="term" value="F:phosphorelay response regulator activity"/>
    <property type="evidence" value="ECO:0007669"/>
    <property type="project" value="TreeGrafter"/>
</dbReference>
<dbReference type="GO" id="GO:0032993">
    <property type="term" value="C:protein-DNA complex"/>
    <property type="evidence" value="ECO:0007669"/>
    <property type="project" value="TreeGrafter"/>
</dbReference>
<sequence length="232" mass="25961">MSKLNVIVVDDDVVTRYLIGSALKDAGISTQECDSAESLFELLETQRVEVIILDMVLPNVNGLSALTYVRERSDVGIIMISSRANANQRLDGLKKGADDFINKPVDTDELIWKVRRLAERVQSQRGNNEELDLKIGNCLLVVSENQLTRSDQTADCRLTDAELRLLITLLHHDAQPCSRKLLHQCISRTEVTISNDRSIDTLISRIRRKLESLNCSASIAAVRGKGYRLTID</sequence>
<dbReference type="InterPro" id="IPR039420">
    <property type="entry name" value="WalR-like"/>
</dbReference>
<gene>
    <name evidence="10" type="ORF">DFR28_10589</name>
</gene>
<dbReference type="PANTHER" id="PTHR48111:SF1">
    <property type="entry name" value="TWO-COMPONENT RESPONSE REGULATOR ORR33"/>
    <property type="match status" value="1"/>
</dbReference>
<organism evidence="10 11">
    <name type="scientific">Arenicella xantha</name>
    <dbReference type="NCBI Taxonomy" id="644221"/>
    <lineage>
        <taxon>Bacteria</taxon>
        <taxon>Pseudomonadati</taxon>
        <taxon>Pseudomonadota</taxon>
        <taxon>Gammaproteobacteria</taxon>
        <taxon>Arenicellales</taxon>
        <taxon>Arenicellaceae</taxon>
        <taxon>Arenicella</taxon>
    </lineage>
</organism>
<dbReference type="GO" id="GO:0005829">
    <property type="term" value="C:cytosol"/>
    <property type="evidence" value="ECO:0007669"/>
    <property type="project" value="TreeGrafter"/>
</dbReference>